<keyword evidence="3" id="KW-1185">Reference proteome</keyword>
<keyword evidence="1" id="KW-0732">Signal</keyword>
<accession>A0A422PIM6</accession>
<proteinExistence type="predicted"/>
<feature type="chain" id="PRO_5019367756" evidence="1">
    <location>
        <begin position="26"/>
        <end position="136"/>
    </location>
</feature>
<name>A0A422PIM6_9TRYP</name>
<evidence type="ECO:0000313" key="3">
    <source>
        <dbReference type="Proteomes" id="UP000284403"/>
    </source>
</evidence>
<sequence length="136" mass="14974">MRRFLVAVLVVVLLACGAWFEQAEAADGSLSGHPLSHCRDDRERLCSASGRASGNAQFNCMLRQQAKIKNAVCRSWYGGLSACRKSAASLCPSRVNKVRDVWNCLLGAKRSKISPQCKASYFYAKEVATKDLRPYA</sequence>
<evidence type="ECO:0000256" key="1">
    <source>
        <dbReference type="SAM" id="SignalP"/>
    </source>
</evidence>
<organism evidence="2 3">
    <name type="scientific">Trypanosoma conorhini</name>
    <dbReference type="NCBI Taxonomy" id="83891"/>
    <lineage>
        <taxon>Eukaryota</taxon>
        <taxon>Discoba</taxon>
        <taxon>Euglenozoa</taxon>
        <taxon>Kinetoplastea</taxon>
        <taxon>Metakinetoplastina</taxon>
        <taxon>Trypanosomatida</taxon>
        <taxon>Trypanosomatidae</taxon>
        <taxon>Trypanosoma</taxon>
    </lineage>
</organism>
<evidence type="ECO:0000313" key="2">
    <source>
        <dbReference type="EMBL" id="RNF17556.1"/>
    </source>
</evidence>
<dbReference type="RefSeq" id="XP_029228197.1">
    <property type="nucleotide sequence ID" value="XM_029371696.1"/>
</dbReference>
<protein>
    <submittedName>
        <fullName evidence="2">Uncharacterized protein</fullName>
    </submittedName>
</protein>
<dbReference type="AlphaFoldDB" id="A0A422PIM6"/>
<gene>
    <name evidence="2" type="ORF">Tco025E_04791</name>
</gene>
<dbReference type="PROSITE" id="PS51257">
    <property type="entry name" value="PROKAR_LIPOPROTEIN"/>
    <property type="match status" value="1"/>
</dbReference>
<feature type="signal peptide" evidence="1">
    <location>
        <begin position="1"/>
        <end position="25"/>
    </location>
</feature>
<reference evidence="2 3" key="1">
    <citation type="journal article" date="2018" name="BMC Genomics">
        <title>Genomic comparison of Trypanosoma conorhini and Trypanosoma rangeli to Trypanosoma cruzi strains of high and low virulence.</title>
        <authorList>
            <person name="Bradwell K.R."/>
            <person name="Koparde V.N."/>
            <person name="Matveyev A.V."/>
            <person name="Serrano M.G."/>
            <person name="Alves J.M."/>
            <person name="Parikh H."/>
            <person name="Huang B."/>
            <person name="Lee V."/>
            <person name="Espinosa-Alvarez O."/>
            <person name="Ortiz P.A."/>
            <person name="Costa-Martins A.G."/>
            <person name="Teixeira M.M."/>
            <person name="Buck G.A."/>
        </authorList>
    </citation>
    <scope>NUCLEOTIDE SEQUENCE [LARGE SCALE GENOMIC DNA]</scope>
    <source>
        <strain evidence="2 3">025E</strain>
    </source>
</reference>
<dbReference type="GeneID" id="40318402"/>
<dbReference type="Proteomes" id="UP000284403">
    <property type="component" value="Unassembled WGS sequence"/>
</dbReference>
<dbReference type="EMBL" id="MKKU01000258">
    <property type="protein sequence ID" value="RNF17556.1"/>
    <property type="molecule type" value="Genomic_DNA"/>
</dbReference>
<comment type="caution">
    <text evidence="2">The sequence shown here is derived from an EMBL/GenBank/DDBJ whole genome shotgun (WGS) entry which is preliminary data.</text>
</comment>